<evidence type="ECO:0000313" key="2">
    <source>
        <dbReference type="WBParaSite" id="RSKR_0000905300.1"/>
    </source>
</evidence>
<name>A0AC35U870_9BILA</name>
<dbReference type="Proteomes" id="UP000095286">
    <property type="component" value="Unplaced"/>
</dbReference>
<sequence>MVSSETCQTTINFVPIRRKREMFFDNSTICDNSDVYEDAESSLCKEPLESSVKISEKMPDISWHSRNATLDTINEEDVSRQSLDESSEISGSRGNKTTMDTGSSTDTPRNATLDTINEEDVSRQSLDESSEISEFKGNKTTMDTGSSTDTSSNWSKTEKEIQWNETSVLYNLQTSRTYESEVQIMDETVNLTTQNENIDEITKVIESKEVSQAYIQQSKDNTTLSSIVKSKNNTTLFEDSVDNIEVSPMVVHKIDSSSDSEIEIPKSQKTKKLRRVSIESSFEEDKTTFAEKAKKSPNLNKFPLHDGLDYRHVNVRRKKVLPKPIEQETSSDSENNDLNMSHGYGEQIDSDCSKKDTKRHEKLNTDSRTFSGMNVSHVFEENEDASSSSEAEIEVKKGNNLISKFKSLLNVSLSRKKKSNLFDFDNINLESAREFMDYLNDDFDCARPKNVERFFIQHGFSSRGLELSKICYDIFNTFCFNNQLPKVEINWNKRLQRTAGTTCHNTKNNTCEIKLSSKVCDRPDRIRDTLIHEMVHVANFLIDKDPKANHGPLFKKWGVTCSIMFPELPKIGTSHSYDIDAKYVYICVGCNQTIKRHRTSAIIPKRRCGICKERFQLYIDGIKA</sequence>
<organism evidence="1 2">
    <name type="scientific">Rhabditophanes sp. KR3021</name>
    <dbReference type="NCBI Taxonomy" id="114890"/>
    <lineage>
        <taxon>Eukaryota</taxon>
        <taxon>Metazoa</taxon>
        <taxon>Ecdysozoa</taxon>
        <taxon>Nematoda</taxon>
        <taxon>Chromadorea</taxon>
        <taxon>Rhabditida</taxon>
        <taxon>Tylenchina</taxon>
        <taxon>Panagrolaimomorpha</taxon>
        <taxon>Strongyloidoidea</taxon>
        <taxon>Alloionematidae</taxon>
        <taxon>Rhabditophanes</taxon>
    </lineage>
</organism>
<evidence type="ECO:0000313" key="1">
    <source>
        <dbReference type="Proteomes" id="UP000095286"/>
    </source>
</evidence>
<accession>A0AC35U870</accession>
<dbReference type="WBParaSite" id="RSKR_0000905300.1">
    <property type="protein sequence ID" value="RSKR_0000905300.1"/>
    <property type="gene ID" value="RSKR_0000905300"/>
</dbReference>
<protein>
    <submittedName>
        <fullName evidence="2">SprT-like domain-containing protein</fullName>
    </submittedName>
</protein>
<proteinExistence type="predicted"/>
<reference evidence="2" key="1">
    <citation type="submission" date="2016-11" db="UniProtKB">
        <authorList>
            <consortium name="WormBaseParasite"/>
        </authorList>
    </citation>
    <scope>IDENTIFICATION</scope>
    <source>
        <strain evidence="2">KR3021</strain>
    </source>
</reference>